<evidence type="ECO:0000313" key="3">
    <source>
        <dbReference type="Proteomes" id="UP001066276"/>
    </source>
</evidence>
<accession>A0AAV7SMU9</accession>
<dbReference type="AlphaFoldDB" id="A0AAV7SMU9"/>
<dbReference type="EMBL" id="JANPWB010000008">
    <property type="protein sequence ID" value="KAJ1165439.1"/>
    <property type="molecule type" value="Genomic_DNA"/>
</dbReference>
<proteinExistence type="predicted"/>
<reference evidence="2" key="1">
    <citation type="journal article" date="2022" name="bioRxiv">
        <title>Sequencing and chromosome-scale assembly of the giantPleurodeles waltlgenome.</title>
        <authorList>
            <person name="Brown T."/>
            <person name="Elewa A."/>
            <person name="Iarovenko S."/>
            <person name="Subramanian E."/>
            <person name="Araus A.J."/>
            <person name="Petzold A."/>
            <person name="Susuki M."/>
            <person name="Suzuki K.-i.T."/>
            <person name="Hayashi T."/>
            <person name="Toyoda A."/>
            <person name="Oliveira C."/>
            <person name="Osipova E."/>
            <person name="Leigh N.D."/>
            <person name="Simon A."/>
            <person name="Yun M.H."/>
        </authorList>
    </citation>
    <scope>NUCLEOTIDE SEQUENCE</scope>
    <source>
        <strain evidence="2">20211129_DDA</strain>
        <tissue evidence="2">Liver</tissue>
    </source>
</reference>
<comment type="caution">
    <text evidence="2">The sequence shown here is derived from an EMBL/GenBank/DDBJ whole genome shotgun (WGS) entry which is preliminary data.</text>
</comment>
<evidence type="ECO:0000313" key="2">
    <source>
        <dbReference type="EMBL" id="KAJ1165439.1"/>
    </source>
</evidence>
<name>A0AAV7SMU9_PLEWA</name>
<sequence length="124" mass="13763">MLGVGGPRRAFFRARAAVRVKGCRARGSSFLRPHAAFFAAASLFRGEKFTARRSRKTPLDATPVVRPELRCTALHGQRRPTSRWEIDATPAVRKKIPRTASRNDAQPDDKPKNPCTDPGISRDP</sequence>
<feature type="region of interest" description="Disordered" evidence="1">
    <location>
        <begin position="72"/>
        <end position="124"/>
    </location>
</feature>
<keyword evidence="3" id="KW-1185">Reference proteome</keyword>
<protein>
    <submittedName>
        <fullName evidence="2">Uncharacterized protein</fullName>
    </submittedName>
</protein>
<organism evidence="2 3">
    <name type="scientific">Pleurodeles waltl</name>
    <name type="common">Iberian ribbed newt</name>
    <dbReference type="NCBI Taxonomy" id="8319"/>
    <lineage>
        <taxon>Eukaryota</taxon>
        <taxon>Metazoa</taxon>
        <taxon>Chordata</taxon>
        <taxon>Craniata</taxon>
        <taxon>Vertebrata</taxon>
        <taxon>Euteleostomi</taxon>
        <taxon>Amphibia</taxon>
        <taxon>Batrachia</taxon>
        <taxon>Caudata</taxon>
        <taxon>Salamandroidea</taxon>
        <taxon>Salamandridae</taxon>
        <taxon>Pleurodelinae</taxon>
        <taxon>Pleurodeles</taxon>
    </lineage>
</organism>
<dbReference type="Proteomes" id="UP001066276">
    <property type="component" value="Chromosome 4_2"/>
</dbReference>
<gene>
    <name evidence="2" type="ORF">NDU88_005867</name>
</gene>
<evidence type="ECO:0000256" key="1">
    <source>
        <dbReference type="SAM" id="MobiDB-lite"/>
    </source>
</evidence>